<organism evidence="7 8">
    <name type="scientific">Gemmobacter denitrificans</name>
    <dbReference type="NCBI Taxonomy" id="3123040"/>
    <lineage>
        <taxon>Bacteria</taxon>
        <taxon>Pseudomonadati</taxon>
        <taxon>Pseudomonadota</taxon>
        <taxon>Alphaproteobacteria</taxon>
        <taxon>Rhodobacterales</taxon>
        <taxon>Paracoccaceae</taxon>
        <taxon>Gemmobacter</taxon>
    </lineage>
</organism>
<dbReference type="PANTHER" id="PTHR33337">
    <property type="entry name" value="GFA DOMAIN-CONTAINING PROTEIN"/>
    <property type="match status" value="1"/>
</dbReference>
<keyword evidence="8" id="KW-1185">Reference proteome</keyword>
<evidence type="ECO:0000313" key="7">
    <source>
        <dbReference type="EMBL" id="MEH7829581.1"/>
    </source>
</evidence>
<dbReference type="GO" id="GO:0016746">
    <property type="term" value="F:acyltransferase activity"/>
    <property type="evidence" value="ECO:0007669"/>
    <property type="project" value="UniProtKB-KW"/>
</dbReference>
<evidence type="ECO:0000259" key="5">
    <source>
        <dbReference type="PROSITE" id="PS51186"/>
    </source>
</evidence>
<evidence type="ECO:0000256" key="3">
    <source>
        <dbReference type="ARBA" id="ARBA00022833"/>
    </source>
</evidence>
<dbReference type="EC" id="2.3.1.-" evidence="7"/>
<evidence type="ECO:0000256" key="2">
    <source>
        <dbReference type="ARBA" id="ARBA00022723"/>
    </source>
</evidence>
<protein>
    <submittedName>
        <fullName evidence="7">GNAT family N-acetyltransferase</fullName>
        <ecNumber evidence="7">2.3.1.-</ecNumber>
    </submittedName>
</protein>
<dbReference type="InterPro" id="IPR011057">
    <property type="entry name" value="Mss4-like_sf"/>
</dbReference>
<evidence type="ECO:0000259" key="6">
    <source>
        <dbReference type="PROSITE" id="PS51891"/>
    </source>
</evidence>
<reference evidence="7" key="1">
    <citation type="submission" date="2024-02" db="EMBL/GenBank/DDBJ databases">
        <title>Genome sequences of strain Gemmobacter sp. JM10B15.</title>
        <authorList>
            <person name="Zhang M."/>
        </authorList>
    </citation>
    <scope>NUCLEOTIDE SEQUENCE</scope>
    <source>
        <strain evidence="7">JM10B15</strain>
    </source>
</reference>
<dbReference type="Gene3D" id="3.90.1590.10">
    <property type="entry name" value="glutathione-dependent formaldehyde- activating enzyme (gfa)"/>
    <property type="match status" value="1"/>
</dbReference>
<feature type="domain" description="CENP-V/GFA" evidence="6">
    <location>
        <begin position="7"/>
        <end position="130"/>
    </location>
</feature>
<dbReference type="Pfam" id="PF04828">
    <property type="entry name" value="GFA"/>
    <property type="match status" value="1"/>
</dbReference>
<gene>
    <name evidence="7" type="ORF">V6590_15615</name>
</gene>
<keyword evidence="7" id="KW-0012">Acyltransferase</keyword>
<accession>A0ABU8BY21</accession>
<keyword evidence="4" id="KW-0456">Lyase</keyword>
<keyword evidence="2" id="KW-0479">Metal-binding</keyword>
<dbReference type="PANTHER" id="PTHR33337:SF40">
    <property type="entry name" value="CENP-V_GFA DOMAIN-CONTAINING PROTEIN-RELATED"/>
    <property type="match status" value="1"/>
</dbReference>
<proteinExistence type="inferred from homology"/>
<dbReference type="InterPro" id="IPR016181">
    <property type="entry name" value="Acyl_CoA_acyltransferase"/>
</dbReference>
<dbReference type="Proteomes" id="UP001431963">
    <property type="component" value="Unassembled WGS sequence"/>
</dbReference>
<dbReference type="Gene3D" id="3.40.630.30">
    <property type="match status" value="1"/>
</dbReference>
<dbReference type="EMBL" id="JBALHR010000011">
    <property type="protein sequence ID" value="MEH7829581.1"/>
    <property type="molecule type" value="Genomic_DNA"/>
</dbReference>
<dbReference type="InterPro" id="IPR006913">
    <property type="entry name" value="CENP-V/GFA"/>
</dbReference>
<evidence type="ECO:0000256" key="4">
    <source>
        <dbReference type="ARBA" id="ARBA00023239"/>
    </source>
</evidence>
<dbReference type="PROSITE" id="PS51891">
    <property type="entry name" value="CENP_V_GFA"/>
    <property type="match status" value="1"/>
</dbReference>
<evidence type="ECO:0000313" key="8">
    <source>
        <dbReference type="Proteomes" id="UP001431963"/>
    </source>
</evidence>
<dbReference type="RefSeq" id="WP_335424613.1">
    <property type="nucleotide sequence ID" value="NZ_JBALHR010000011.1"/>
</dbReference>
<comment type="similarity">
    <text evidence="1">Belongs to the Gfa family.</text>
</comment>
<dbReference type="Pfam" id="PF00583">
    <property type="entry name" value="Acetyltransf_1"/>
    <property type="match status" value="1"/>
</dbReference>
<dbReference type="PROSITE" id="PS51186">
    <property type="entry name" value="GNAT"/>
    <property type="match status" value="1"/>
</dbReference>
<name>A0ABU8BY21_9RHOB</name>
<comment type="caution">
    <text evidence="7">The sequence shown here is derived from an EMBL/GenBank/DDBJ whole genome shotgun (WGS) entry which is preliminary data.</text>
</comment>
<keyword evidence="3" id="KW-0862">Zinc</keyword>
<dbReference type="SUPFAM" id="SSF55729">
    <property type="entry name" value="Acyl-CoA N-acyltransferases (Nat)"/>
    <property type="match status" value="1"/>
</dbReference>
<keyword evidence="7" id="KW-0808">Transferase</keyword>
<dbReference type="CDD" id="cd04301">
    <property type="entry name" value="NAT_SF"/>
    <property type="match status" value="1"/>
</dbReference>
<dbReference type="InterPro" id="IPR000182">
    <property type="entry name" value="GNAT_dom"/>
</dbReference>
<sequence>MTLTPPFSGHCLCGATRWRAEALPLWQGHCHCDSCRRATGAAMASYVGLDPNSVVWQGPPPVVHQSSPGTRWHRCATCGSPLAYFADRFPNEIHLHAATLDEPAAFAPEQHFHAGDRLGWLHLADHLPYRIGPKDDLAQVLALIRDTFAYMEGRIDPPSSLNRLDLAALRNLAAQAEIWGIGGPLLGCVVLTPGADHLYLGKAAVARSARGQGIGRALVSHAETRARALGLPELRLQVRVELTETQAIWERLGFLRTGATAHDGYDRPTSYSYAKKV</sequence>
<evidence type="ECO:0000256" key="1">
    <source>
        <dbReference type="ARBA" id="ARBA00005495"/>
    </source>
</evidence>
<dbReference type="SUPFAM" id="SSF51316">
    <property type="entry name" value="Mss4-like"/>
    <property type="match status" value="1"/>
</dbReference>
<feature type="domain" description="N-acetyltransferase" evidence="5">
    <location>
        <begin position="127"/>
        <end position="277"/>
    </location>
</feature>